<keyword evidence="4" id="KW-1185">Reference proteome</keyword>
<dbReference type="EMBL" id="AJLR01000043">
    <property type="protein sequence ID" value="EKN68000.1"/>
    <property type="molecule type" value="Genomic_DNA"/>
</dbReference>
<dbReference type="InterPro" id="IPR050472">
    <property type="entry name" value="Anth_synth/Amidotransfase"/>
</dbReference>
<dbReference type="InterPro" id="IPR029062">
    <property type="entry name" value="Class_I_gatase-like"/>
</dbReference>
<dbReference type="PROSITE" id="PS51273">
    <property type="entry name" value="GATASE_TYPE_1"/>
    <property type="match status" value="1"/>
</dbReference>
<organism evidence="3 4">
    <name type="scientific">Schinkia azotoformans LMG 9581</name>
    <dbReference type="NCBI Taxonomy" id="1131731"/>
    <lineage>
        <taxon>Bacteria</taxon>
        <taxon>Bacillati</taxon>
        <taxon>Bacillota</taxon>
        <taxon>Bacilli</taxon>
        <taxon>Bacillales</taxon>
        <taxon>Bacillaceae</taxon>
        <taxon>Calidifontibacillus/Schinkia group</taxon>
        <taxon>Schinkia</taxon>
    </lineage>
</organism>
<dbReference type="PATRIC" id="fig|1131731.3.peg.1382"/>
<dbReference type="NCBIfam" id="NF005799">
    <property type="entry name" value="PRK07649.1"/>
    <property type="match status" value="1"/>
</dbReference>
<keyword evidence="3" id="KW-0032">Aminotransferase</keyword>
<name>K6CA75_SCHAZ</name>
<dbReference type="GO" id="GO:0046820">
    <property type="term" value="F:4-amino-4-deoxychorismate synthase activity"/>
    <property type="evidence" value="ECO:0007669"/>
    <property type="project" value="UniProtKB-EC"/>
</dbReference>
<dbReference type="NCBIfam" id="TIGR00566">
    <property type="entry name" value="trpG_papA"/>
    <property type="match status" value="1"/>
</dbReference>
<protein>
    <submittedName>
        <fullName evidence="3">Para-aminobenzoate/anthranilate synthase glutamine amidotransferase component II</fullName>
        <ecNumber evidence="3">2.6.1.85</ecNumber>
    </submittedName>
</protein>
<dbReference type="GO" id="GO:0004049">
    <property type="term" value="F:anthranilate synthase activity"/>
    <property type="evidence" value="ECO:0007669"/>
    <property type="project" value="TreeGrafter"/>
</dbReference>
<dbReference type="PRINTS" id="PR00097">
    <property type="entry name" value="ANTSNTHASEII"/>
</dbReference>
<dbReference type="PRINTS" id="PR00099">
    <property type="entry name" value="CPSGATASE"/>
</dbReference>
<sequence>MILMIDNYDSFTFNLVQYLGEMGQDLVVKRNDEISIKEIGEMNPDFLMISPGPCTPDDAGISLDAIRTFAGKIPIFGVCLGHQSIAQAFGGDVIRARNLMHGKTSDIYHDGKTVFAGLEQPFSATRYHSLIVKKETLPACFEISAWTKDDEIMAIRHKELPIEGVQFHPESIITSHGKDMLRNFIEAYGKNMQPKA</sequence>
<dbReference type="GO" id="GO:0000162">
    <property type="term" value="P:L-tryptophan biosynthetic process"/>
    <property type="evidence" value="ECO:0007669"/>
    <property type="project" value="TreeGrafter"/>
</dbReference>
<feature type="domain" description="Glutamine amidotransferase" evidence="2">
    <location>
        <begin position="3"/>
        <end position="185"/>
    </location>
</feature>
<dbReference type="PANTHER" id="PTHR43418">
    <property type="entry name" value="MULTIFUNCTIONAL TRYPTOPHAN BIOSYNTHESIS PROTEIN-RELATED"/>
    <property type="match status" value="1"/>
</dbReference>
<dbReference type="InterPro" id="IPR017926">
    <property type="entry name" value="GATASE"/>
</dbReference>
<dbReference type="InterPro" id="IPR006221">
    <property type="entry name" value="TrpG/PapA_dom"/>
</dbReference>
<dbReference type="SUPFAM" id="SSF52317">
    <property type="entry name" value="Class I glutamine amidotransferase-like"/>
    <property type="match status" value="1"/>
</dbReference>
<comment type="caution">
    <text evidence="3">The sequence shown here is derived from an EMBL/GenBank/DDBJ whole genome shotgun (WGS) entry which is preliminary data.</text>
</comment>
<evidence type="ECO:0000313" key="3">
    <source>
        <dbReference type="EMBL" id="EKN68000.1"/>
    </source>
</evidence>
<dbReference type="FunFam" id="3.40.50.880:FF:000003">
    <property type="entry name" value="Anthranilate synthase component II"/>
    <property type="match status" value="1"/>
</dbReference>
<gene>
    <name evidence="3" type="ORF">BAZO_06589</name>
</gene>
<dbReference type="CDD" id="cd01743">
    <property type="entry name" value="GATase1_Anthranilate_Synthase"/>
    <property type="match status" value="1"/>
</dbReference>
<evidence type="ECO:0000313" key="4">
    <source>
        <dbReference type="Proteomes" id="UP000006315"/>
    </source>
</evidence>
<keyword evidence="3" id="KW-0808">Transferase</keyword>
<accession>K6CA75</accession>
<evidence type="ECO:0000256" key="1">
    <source>
        <dbReference type="ARBA" id="ARBA00022962"/>
    </source>
</evidence>
<dbReference type="Proteomes" id="UP000006315">
    <property type="component" value="Unassembled WGS sequence"/>
</dbReference>
<dbReference type="STRING" id="1131731.BAZO_06589"/>
<dbReference type="AlphaFoldDB" id="K6CA75"/>
<dbReference type="GO" id="GO:0005829">
    <property type="term" value="C:cytosol"/>
    <property type="evidence" value="ECO:0007669"/>
    <property type="project" value="TreeGrafter"/>
</dbReference>
<dbReference type="RefSeq" id="WP_003330543.1">
    <property type="nucleotide sequence ID" value="NZ_AJLR01000043.1"/>
</dbReference>
<dbReference type="PRINTS" id="PR00096">
    <property type="entry name" value="GATASE"/>
</dbReference>
<evidence type="ECO:0000259" key="2">
    <source>
        <dbReference type="Pfam" id="PF00117"/>
    </source>
</evidence>
<proteinExistence type="predicted"/>
<reference evidence="3 4" key="1">
    <citation type="journal article" date="2012" name="Front. Microbiol.">
        <title>Redundancy and modularity in membrane-associated dissimilatory nitrate reduction in Bacillus.</title>
        <authorList>
            <person name="Heylen K."/>
            <person name="Keltjens J."/>
        </authorList>
    </citation>
    <scope>NUCLEOTIDE SEQUENCE [LARGE SCALE GENOMIC DNA]</scope>
    <source>
        <strain evidence="3 4">LMG 9581</strain>
    </source>
</reference>
<dbReference type="Gene3D" id="3.40.50.880">
    <property type="match status" value="1"/>
</dbReference>
<dbReference type="PANTHER" id="PTHR43418:SF4">
    <property type="entry name" value="MULTIFUNCTIONAL TRYPTOPHAN BIOSYNTHESIS PROTEIN"/>
    <property type="match status" value="1"/>
</dbReference>
<dbReference type="EC" id="2.6.1.85" evidence="3"/>
<dbReference type="Pfam" id="PF00117">
    <property type="entry name" value="GATase"/>
    <property type="match status" value="1"/>
</dbReference>
<keyword evidence="1 3" id="KW-0315">Glutamine amidotransferase</keyword>